<organism evidence="1 2">
    <name type="scientific">Enterobacter sichuanensis</name>
    <dbReference type="NCBI Taxonomy" id="2071710"/>
    <lineage>
        <taxon>Bacteria</taxon>
        <taxon>Pseudomonadati</taxon>
        <taxon>Pseudomonadota</taxon>
        <taxon>Gammaproteobacteria</taxon>
        <taxon>Enterobacterales</taxon>
        <taxon>Enterobacteriaceae</taxon>
        <taxon>Enterobacter</taxon>
        <taxon>Enterobacter cloacae complex</taxon>
    </lineage>
</organism>
<dbReference type="CDD" id="cd08054">
    <property type="entry name" value="gp6"/>
    <property type="match status" value="1"/>
</dbReference>
<name>A0AAE4IYZ9_9ENTR</name>
<dbReference type="Gene3D" id="1.10.3230.30">
    <property type="entry name" value="Phage gp6-like head-tail connector protein"/>
    <property type="match status" value="1"/>
</dbReference>
<evidence type="ECO:0000313" key="1">
    <source>
        <dbReference type="EMBL" id="MDR9947286.1"/>
    </source>
</evidence>
<dbReference type="RefSeq" id="WP_105572756.1">
    <property type="nucleotide sequence ID" value="NZ_JALLIR010000001.1"/>
</dbReference>
<reference evidence="1" key="1">
    <citation type="submission" date="2022-11" db="EMBL/GenBank/DDBJ databases">
        <title>blaNDM-1 and qnrB1 co-producing ST413 Enterobacter.</title>
        <authorList>
            <person name="Halder G."/>
            <person name="Chaudhuri B."/>
            <person name="Dutta S."/>
        </authorList>
    </citation>
    <scope>NUCLEOTIDE SEQUENCE</scope>
    <source>
        <strain evidence="1">PEER684</strain>
    </source>
</reference>
<dbReference type="AlphaFoldDB" id="A0AAE4IYZ9"/>
<accession>A0AAE4IYZ9</accession>
<dbReference type="InterPro" id="IPR006450">
    <property type="entry name" value="Phage_HK97_gp6-like"/>
</dbReference>
<evidence type="ECO:0000313" key="2">
    <source>
        <dbReference type="Proteomes" id="UP001185068"/>
    </source>
</evidence>
<dbReference type="Proteomes" id="UP001185068">
    <property type="component" value="Unassembled WGS sequence"/>
</dbReference>
<dbReference type="EMBL" id="JALLIR010000001">
    <property type="protein sequence ID" value="MDR9947286.1"/>
    <property type="molecule type" value="Genomic_DNA"/>
</dbReference>
<dbReference type="Pfam" id="PF05135">
    <property type="entry name" value="Phage_connect_1"/>
    <property type="match status" value="1"/>
</dbReference>
<protein>
    <submittedName>
        <fullName evidence="1">Head-tail connector protein</fullName>
    </submittedName>
</protein>
<dbReference type="InterPro" id="IPR021146">
    <property type="entry name" value="Phage_gp6-like_head-tail"/>
</dbReference>
<comment type="caution">
    <text evidence="1">The sequence shown here is derived from an EMBL/GenBank/DDBJ whole genome shotgun (WGS) entry which is preliminary data.</text>
</comment>
<dbReference type="NCBIfam" id="TIGR01560">
    <property type="entry name" value="put_DNA_pack"/>
    <property type="match status" value="1"/>
</dbReference>
<proteinExistence type="predicted"/>
<sequence length="108" mass="12434">MLLSPEEIKAQLRLDEDYTDEDNFLELLGRAVQARTENYLNRRLYAADGGGVPEEDPEGLILSDDIRMGMLLLLTHLYENRSTVTEVEKVELPMSFNWLVGPYRHIPL</sequence>
<gene>
    <name evidence="1" type="ORF">MX989_14475</name>
</gene>